<keyword evidence="3" id="KW-1185">Reference proteome</keyword>
<dbReference type="EMBL" id="LXND01000075">
    <property type="protein sequence ID" value="OAD63431.1"/>
    <property type="molecule type" value="Genomic_DNA"/>
</dbReference>
<evidence type="ECO:0000313" key="4">
    <source>
        <dbReference type="Proteomes" id="UP001275867"/>
    </source>
</evidence>
<dbReference type="Gene3D" id="1.10.1220.10">
    <property type="entry name" value="Met repressor-like"/>
    <property type="match status" value="1"/>
</dbReference>
<comment type="caution">
    <text evidence="1">The sequence shown here is derived from an EMBL/GenBank/DDBJ whole genome shotgun (WGS) entry which is preliminary data.</text>
</comment>
<evidence type="ECO:0000313" key="3">
    <source>
        <dbReference type="Proteomes" id="UP000077280"/>
    </source>
</evidence>
<organism evidence="1 4">
    <name type="scientific">Pediococcus parvulus</name>
    <dbReference type="NCBI Taxonomy" id="54062"/>
    <lineage>
        <taxon>Bacteria</taxon>
        <taxon>Bacillati</taxon>
        <taxon>Bacillota</taxon>
        <taxon>Bacilli</taxon>
        <taxon>Lactobacillales</taxon>
        <taxon>Lactobacillaceae</taxon>
        <taxon>Pediococcus</taxon>
    </lineage>
</organism>
<evidence type="ECO:0000313" key="2">
    <source>
        <dbReference type="EMBL" id="OAD63431.1"/>
    </source>
</evidence>
<gene>
    <name evidence="2" type="ORF">A7K95_09555</name>
    <name evidence="1" type="ORF">GA842_09015</name>
</gene>
<name>A0A176TIY4_9LACO</name>
<dbReference type="InterPro" id="IPR007337">
    <property type="entry name" value="RelB/DinJ"/>
</dbReference>
<evidence type="ECO:0000313" key="1">
    <source>
        <dbReference type="EMBL" id="MDV7694990.1"/>
    </source>
</evidence>
<accession>A0A176TIY4</accession>
<reference evidence="1" key="2">
    <citation type="submission" date="2019-10" db="EMBL/GenBank/DDBJ databases">
        <title>Malate fermentation in French cider.</title>
        <authorList>
            <person name="Cousin F.J."/>
            <person name="Medina Fernandez S."/>
            <person name="Misery B."/>
            <person name="Laplace J.-M."/>
            <person name="Cretenet M."/>
        </authorList>
    </citation>
    <scope>NUCLEOTIDE SEQUENCE</scope>
    <source>
        <strain evidence="1">UCMA15901</strain>
    </source>
</reference>
<dbReference type="GO" id="GO:0006355">
    <property type="term" value="P:regulation of DNA-templated transcription"/>
    <property type="evidence" value="ECO:0007669"/>
    <property type="project" value="InterPro"/>
</dbReference>
<dbReference type="RefSeq" id="WP_057782796.1">
    <property type="nucleotide sequence ID" value="NZ_BJWE01000005.1"/>
</dbReference>
<proteinExistence type="predicted"/>
<dbReference type="AlphaFoldDB" id="A0A176TIY4"/>
<dbReference type="InterPro" id="IPR013321">
    <property type="entry name" value="Arc_rbn_hlx_hlx"/>
</dbReference>
<sequence>MPATDRIQVRIDAAIKKRAEEKLREKGFTISEFTRMILADVANNKLTVRIETANNQVNASLAEVVKRY</sequence>
<dbReference type="Proteomes" id="UP001275867">
    <property type="component" value="Unassembled WGS sequence"/>
</dbReference>
<dbReference type="GeneID" id="93383827"/>
<protein>
    <submittedName>
        <fullName evidence="1">Uncharacterized protein</fullName>
    </submittedName>
</protein>
<reference evidence="2 3" key="1">
    <citation type="submission" date="2016-05" db="EMBL/GenBank/DDBJ databases">
        <title>Draft genome sequence of Pediococcus parvulus 2.6, a probiotic beta-glucan producer strain.</title>
        <authorList>
            <person name="Mohedano M.L."/>
            <person name="Perez-Ramos A."/>
            <person name="Duenas M.T."/>
            <person name="Lamontanara A."/>
            <person name="Orru L."/>
            <person name="Spano G."/>
            <person name="Capozzi V."/>
            <person name="Lopez P."/>
        </authorList>
    </citation>
    <scope>NUCLEOTIDE SEQUENCE [LARGE SCALE GENOMIC DNA]</scope>
    <source>
        <strain evidence="2 3">2.6</strain>
    </source>
</reference>
<dbReference type="EMBL" id="WERX01000033">
    <property type="protein sequence ID" value="MDV7694990.1"/>
    <property type="molecule type" value="Genomic_DNA"/>
</dbReference>
<dbReference type="Proteomes" id="UP000077280">
    <property type="component" value="Unassembled WGS sequence"/>
</dbReference>
<dbReference type="OrthoDB" id="1666683at2"/>
<dbReference type="Pfam" id="PF04221">
    <property type="entry name" value="RelB"/>
    <property type="match status" value="1"/>
</dbReference>